<accession>A0A6L3W185</accession>
<dbReference type="Proteomes" id="UP000483004">
    <property type="component" value="Unassembled WGS sequence"/>
</dbReference>
<name>A0A6L3W185_9ACTN</name>
<gene>
    <name evidence="1" type="ORF">F9B16_18905</name>
</gene>
<dbReference type="RefSeq" id="WP_151541415.1">
    <property type="nucleotide sequence ID" value="NZ_WBMR01000049.1"/>
</dbReference>
<organism evidence="1 2">
    <name type="scientific">Actinomadura montaniterrae</name>
    <dbReference type="NCBI Taxonomy" id="1803903"/>
    <lineage>
        <taxon>Bacteria</taxon>
        <taxon>Bacillati</taxon>
        <taxon>Actinomycetota</taxon>
        <taxon>Actinomycetes</taxon>
        <taxon>Streptosporangiales</taxon>
        <taxon>Thermomonosporaceae</taxon>
        <taxon>Actinomadura</taxon>
    </lineage>
</organism>
<dbReference type="EMBL" id="WBMR01000049">
    <property type="protein sequence ID" value="KAB2379969.1"/>
    <property type="molecule type" value="Genomic_DNA"/>
</dbReference>
<evidence type="ECO:0000313" key="1">
    <source>
        <dbReference type="EMBL" id="KAB2379969.1"/>
    </source>
</evidence>
<keyword evidence="2" id="KW-1185">Reference proteome</keyword>
<evidence type="ECO:0000313" key="2">
    <source>
        <dbReference type="Proteomes" id="UP000483004"/>
    </source>
</evidence>
<comment type="caution">
    <text evidence="1">The sequence shown here is derived from an EMBL/GenBank/DDBJ whole genome shotgun (WGS) entry which is preliminary data.</text>
</comment>
<proteinExistence type="predicted"/>
<protein>
    <submittedName>
        <fullName evidence="1">Uncharacterized protein</fullName>
    </submittedName>
</protein>
<dbReference type="OrthoDB" id="189743at2"/>
<dbReference type="AlphaFoldDB" id="A0A6L3W185"/>
<sequence length="253" mass="27580">MIAVPALVAAGLIADAVRLRRRLARLRRLPRPRRAVPLSWEGLREPGGYDVIGADGAVISANVRHAAIAHARDTGLDVLGLIPADLPVTRALDMLRHTRDAGFAAVVHTELLDDAYTGDYTSTMARLRRYDADTGHVVVPCHLTPRAPACKGRAAWLQGLGVSLAQAVVPSILAMALVLAALASDPQWGPIAVIAYCAEPYLVFAGTPLSPRDLHRTALLRPVLTPYTWWRTLVEDLPPWRRPALRHPRKDEP</sequence>
<reference evidence="1 2" key="1">
    <citation type="submission" date="2019-09" db="EMBL/GenBank/DDBJ databases">
        <title>Actinomadura physcomitrii sp. nov., a novel actinomycete isolated from moss [Physcomitrium sphaericum (Ludw) Fuernr].</title>
        <authorList>
            <person name="Liu C."/>
            <person name="Zhuang X."/>
        </authorList>
    </citation>
    <scope>NUCLEOTIDE SEQUENCE [LARGE SCALE GENOMIC DNA]</scope>
    <source>
        <strain evidence="1 2">CYP1-1B</strain>
    </source>
</reference>